<feature type="compositionally biased region" description="Basic and acidic residues" evidence="1">
    <location>
        <begin position="1"/>
        <end position="10"/>
    </location>
</feature>
<dbReference type="Proteomes" id="UP000826661">
    <property type="component" value="Chromosome IV"/>
</dbReference>
<feature type="region of interest" description="Disordered" evidence="1">
    <location>
        <begin position="86"/>
        <end position="162"/>
    </location>
</feature>
<protein>
    <submittedName>
        <fullName evidence="2">Uncharacterized protein</fullName>
    </submittedName>
</protein>
<feature type="compositionally biased region" description="Basic residues" evidence="1">
    <location>
        <begin position="128"/>
        <end position="140"/>
    </location>
</feature>
<accession>A0A8G0PGN4</accession>
<dbReference type="EMBL" id="CP075867">
    <property type="protein sequence ID" value="QYT00667.1"/>
    <property type="molecule type" value="Genomic_DNA"/>
</dbReference>
<evidence type="ECO:0000256" key="1">
    <source>
        <dbReference type="SAM" id="MobiDB-lite"/>
    </source>
</evidence>
<feature type="region of interest" description="Disordered" evidence="1">
    <location>
        <begin position="1"/>
        <end position="33"/>
    </location>
</feature>
<evidence type="ECO:0000313" key="2">
    <source>
        <dbReference type="EMBL" id="QYT00667.1"/>
    </source>
</evidence>
<gene>
    <name evidence="2" type="ORF">H0G86_007745</name>
</gene>
<keyword evidence="3" id="KW-1185">Reference proteome</keyword>
<reference evidence="2 3" key="1">
    <citation type="journal article" date="2021" name="BMC Genomics">
        <title>Telomere-to-telomere genome assembly of asparaginase-producing Trichoderma simmonsii.</title>
        <authorList>
            <person name="Chung D."/>
            <person name="Kwon Y.M."/>
            <person name="Yang Y."/>
        </authorList>
    </citation>
    <scope>NUCLEOTIDE SEQUENCE [LARGE SCALE GENOMIC DNA]</scope>
    <source>
        <strain evidence="2 3">GH-Sj1</strain>
    </source>
</reference>
<organism evidence="2 3">
    <name type="scientific">Trichoderma simmonsii</name>
    <dbReference type="NCBI Taxonomy" id="1491479"/>
    <lineage>
        <taxon>Eukaryota</taxon>
        <taxon>Fungi</taxon>
        <taxon>Dikarya</taxon>
        <taxon>Ascomycota</taxon>
        <taxon>Pezizomycotina</taxon>
        <taxon>Sordariomycetes</taxon>
        <taxon>Hypocreomycetidae</taxon>
        <taxon>Hypocreales</taxon>
        <taxon>Hypocreaceae</taxon>
        <taxon>Trichoderma</taxon>
    </lineage>
</organism>
<feature type="compositionally biased region" description="Basic and acidic residues" evidence="1">
    <location>
        <begin position="141"/>
        <end position="162"/>
    </location>
</feature>
<proteinExistence type="predicted"/>
<dbReference type="AlphaFoldDB" id="A0A8G0PGN4"/>
<sequence>MCADGGHTEQARYLGNQQNSRKKGSKGNGNGVRRLGAYERGLVHHCSSTIPSRKHTARFDRGKRAKRAGLASLMLLLRPHCSTAAEQQLTNGSRAFQAKTNDESSPSAELPGSASGWRRRLRLETTRERRRRAHKVKRGKAMQDDARPMRDETRRDEAIPSA</sequence>
<evidence type="ECO:0000313" key="3">
    <source>
        <dbReference type="Proteomes" id="UP000826661"/>
    </source>
</evidence>
<name>A0A8G0PGN4_9HYPO</name>